<comment type="similarity">
    <text evidence="6">Belongs to the AAA ATPase family.</text>
</comment>
<dbReference type="SUPFAM" id="SSF52540">
    <property type="entry name" value="P-loop containing nucleoside triphosphate hydrolases"/>
    <property type="match status" value="1"/>
</dbReference>
<comment type="caution">
    <text evidence="9">The sequence shown here is derived from an EMBL/GenBank/DDBJ whole genome shotgun (WGS) entry which is preliminary data.</text>
</comment>
<dbReference type="GO" id="GO:0140570">
    <property type="term" value="P:extraction of mislocalized protein from mitochondrial outer membrane"/>
    <property type="evidence" value="ECO:0007669"/>
    <property type="project" value="TreeGrafter"/>
</dbReference>
<dbReference type="AlphaFoldDB" id="A0AAD5BAA3"/>
<dbReference type="GO" id="GO:0005524">
    <property type="term" value="F:ATP binding"/>
    <property type="evidence" value="ECO:0007669"/>
    <property type="project" value="UniProtKB-KW"/>
</dbReference>
<evidence type="ECO:0000256" key="1">
    <source>
        <dbReference type="ARBA" id="ARBA00004572"/>
    </source>
</evidence>
<dbReference type="PANTHER" id="PTHR45644">
    <property type="entry name" value="AAA ATPASE, PUTATIVE (AFU_ORTHOLOGUE AFUA_2G12920)-RELATED-RELATED"/>
    <property type="match status" value="1"/>
</dbReference>
<dbReference type="Pfam" id="PF00004">
    <property type="entry name" value="AAA"/>
    <property type="match status" value="1"/>
</dbReference>
<dbReference type="InterPro" id="IPR051701">
    <property type="entry name" value="Mito_OM_Translocase_MSP1"/>
</dbReference>
<dbReference type="SMART" id="SM00382">
    <property type="entry name" value="AAA"/>
    <property type="match status" value="1"/>
</dbReference>
<feature type="domain" description="AAA+ ATPase" evidence="8">
    <location>
        <begin position="132"/>
        <end position="266"/>
    </location>
</feature>
<dbReference type="GeneID" id="76153268"/>
<reference evidence="9 10" key="1">
    <citation type="journal article" date="2022" name="DNA Res.">
        <title>Genome analysis of five recently described species of the CUG-Ser clade uncovers Candida theae as a new hybrid lineage with pathogenic potential in the Candida parapsilosis species complex.</title>
        <authorList>
            <person name="Mixao V."/>
            <person name="Del Olmo V."/>
            <person name="Hegedusova E."/>
            <person name="Saus E."/>
            <person name="Pryszcz L."/>
            <person name="Cillingova A."/>
            <person name="Nosek J."/>
            <person name="Gabaldon T."/>
        </authorList>
    </citation>
    <scope>NUCLEOTIDE SEQUENCE [LARGE SCALE GENOMIC DNA]</scope>
    <source>
        <strain evidence="9 10">CBS 12239</strain>
    </source>
</reference>
<proteinExistence type="inferred from homology"/>
<evidence type="ECO:0000256" key="4">
    <source>
        <dbReference type="ARBA" id="ARBA00022840"/>
    </source>
</evidence>
<dbReference type="InterPro" id="IPR027417">
    <property type="entry name" value="P-loop_NTPase"/>
</dbReference>
<evidence type="ECO:0000256" key="3">
    <source>
        <dbReference type="ARBA" id="ARBA00022787"/>
    </source>
</evidence>
<name>A0AAD5BAA3_9ASCO</name>
<evidence type="ECO:0000256" key="7">
    <source>
        <dbReference type="SAM" id="Phobius"/>
    </source>
</evidence>
<sequence length="368" mass="41239">MFNLKFDLSKVRVNFKLISDLVLLTGASLSVYYLLNAIINEYLDKSIKNSESDKKGKGILKKIQTANPHLKNISLNQYEKTLLSSLVTPDEISVSFEDIGGLQEIIDELREAVMLPLTDPELFAVHSNLIKSPKGVLFYGPPGCGKTMLAKAIAKESGAFFLSIRMSTVMDKWYGESNKIVDAIFSLANKLQPCIIFIDEIDSFLRDRSSSDHEVSALLKAEFMTLWDGLKSNGQIMVLGATNRKTDIDEAFLRRMPKTFAIGKPDASQRRSILSKILKDAKVDEQEFDLESIVERTKGYSGSDLRELCREAALLPVREYIKENYNYKSGKLSRDENDDLPVRALKSSDFYRILATPITGTVPSLALD</sequence>
<dbReference type="InterPro" id="IPR003593">
    <property type="entry name" value="AAA+_ATPase"/>
</dbReference>
<keyword evidence="3" id="KW-1000">Mitochondrion outer membrane</keyword>
<dbReference type="GO" id="GO:0016887">
    <property type="term" value="F:ATP hydrolysis activity"/>
    <property type="evidence" value="ECO:0007669"/>
    <property type="project" value="InterPro"/>
</dbReference>
<dbReference type="GO" id="GO:0005741">
    <property type="term" value="C:mitochondrial outer membrane"/>
    <property type="evidence" value="ECO:0007669"/>
    <property type="project" value="UniProtKB-SubCell"/>
</dbReference>
<keyword evidence="5" id="KW-0496">Mitochondrion</keyword>
<keyword evidence="7" id="KW-0472">Membrane</keyword>
<keyword evidence="10" id="KW-1185">Reference proteome</keyword>
<dbReference type="FunFam" id="3.40.50.300:FF:000538">
    <property type="entry name" value="ATPase family AAA domain-containing protein 1"/>
    <property type="match status" value="1"/>
</dbReference>
<gene>
    <name evidence="9" type="ORF">KGF57_005224</name>
</gene>
<keyword evidence="2 6" id="KW-0547">Nucleotide-binding</keyword>
<evidence type="ECO:0000313" key="9">
    <source>
        <dbReference type="EMBL" id="KAI5948826.1"/>
    </source>
</evidence>
<protein>
    <submittedName>
        <fullName evidence="9">MSP1</fullName>
    </submittedName>
</protein>
<dbReference type="Gene3D" id="1.10.8.60">
    <property type="match status" value="1"/>
</dbReference>
<dbReference type="InterPro" id="IPR003960">
    <property type="entry name" value="ATPase_AAA_CS"/>
</dbReference>
<accession>A0AAD5BAA3</accession>
<dbReference type="PROSITE" id="PS00674">
    <property type="entry name" value="AAA"/>
    <property type="match status" value="1"/>
</dbReference>
<evidence type="ECO:0000313" key="10">
    <source>
        <dbReference type="Proteomes" id="UP001204833"/>
    </source>
</evidence>
<evidence type="ECO:0000256" key="5">
    <source>
        <dbReference type="ARBA" id="ARBA00023128"/>
    </source>
</evidence>
<evidence type="ECO:0000256" key="2">
    <source>
        <dbReference type="ARBA" id="ARBA00022741"/>
    </source>
</evidence>
<dbReference type="PANTHER" id="PTHR45644:SF3">
    <property type="entry name" value="FI08533P-RELATED"/>
    <property type="match status" value="1"/>
</dbReference>
<organism evidence="9 10">
    <name type="scientific">Candida theae</name>
    <dbReference type="NCBI Taxonomy" id="1198502"/>
    <lineage>
        <taxon>Eukaryota</taxon>
        <taxon>Fungi</taxon>
        <taxon>Dikarya</taxon>
        <taxon>Ascomycota</taxon>
        <taxon>Saccharomycotina</taxon>
        <taxon>Pichiomycetes</taxon>
        <taxon>Debaryomycetaceae</taxon>
        <taxon>Candida/Lodderomyces clade</taxon>
        <taxon>Candida</taxon>
    </lineage>
</organism>
<feature type="transmembrane region" description="Helical" evidence="7">
    <location>
        <begin position="21"/>
        <end position="39"/>
    </location>
</feature>
<keyword evidence="7" id="KW-1133">Transmembrane helix</keyword>
<evidence type="ECO:0000256" key="6">
    <source>
        <dbReference type="RuleBase" id="RU003651"/>
    </source>
</evidence>
<dbReference type="InterPro" id="IPR003959">
    <property type="entry name" value="ATPase_AAA_core"/>
</dbReference>
<dbReference type="EMBL" id="JAIHNG010000177">
    <property type="protein sequence ID" value="KAI5948826.1"/>
    <property type="molecule type" value="Genomic_DNA"/>
</dbReference>
<dbReference type="RefSeq" id="XP_051606336.1">
    <property type="nucleotide sequence ID" value="XM_051754818.1"/>
</dbReference>
<dbReference type="Proteomes" id="UP001204833">
    <property type="component" value="Unassembled WGS sequence"/>
</dbReference>
<dbReference type="Gene3D" id="3.40.50.300">
    <property type="entry name" value="P-loop containing nucleotide triphosphate hydrolases"/>
    <property type="match status" value="1"/>
</dbReference>
<keyword evidence="7" id="KW-0812">Transmembrane</keyword>
<dbReference type="InterPro" id="IPR041569">
    <property type="entry name" value="AAA_lid_3"/>
</dbReference>
<evidence type="ECO:0000259" key="8">
    <source>
        <dbReference type="SMART" id="SM00382"/>
    </source>
</evidence>
<dbReference type="GO" id="GO:0140567">
    <property type="term" value="F:membrane protein dislocase activity"/>
    <property type="evidence" value="ECO:0007669"/>
    <property type="project" value="UniProtKB-ARBA"/>
</dbReference>
<dbReference type="Pfam" id="PF17862">
    <property type="entry name" value="AAA_lid_3"/>
    <property type="match status" value="1"/>
</dbReference>
<comment type="subcellular location">
    <subcellularLocation>
        <location evidence="1">Mitochondrion outer membrane</location>
        <topology evidence="1">Single-pass membrane protein</topology>
    </subcellularLocation>
</comment>
<keyword evidence="4 6" id="KW-0067">ATP-binding</keyword>